<sequence>MLDDCYAGLNDDRRKVWTIYTFLVWYQVYFINNGEKPMIDPQVMVSSNSNK</sequence>
<organism evidence="1 2">
    <name type="scientific">Companilactobacillus kimchiensis</name>
    <dbReference type="NCBI Taxonomy" id="993692"/>
    <lineage>
        <taxon>Bacteria</taxon>
        <taxon>Bacillati</taxon>
        <taxon>Bacillota</taxon>
        <taxon>Bacilli</taxon>
        <taxon>Lactobacillales</taxon>
        <taxon>Lactobacillaceae</taxon>
        <taxon>Companilactobacillus</taxon>
    </lineage>
</organism>
<dbReference type="PATRIC" id="fig|993692.3.peg.120"/>
<name>A0A0R2LG83_9LACO</name>
<evidence type="ECO:0000313" key="2">
    <source>
        <dbReference type="Proteomes" id="UP000051006"/>
    </source>
</evidence>
<reference evidence="1 2" key="1">
    <citation type="journal article" date="2015" name="Genome Announc.">
        <title>Expanding the biotechnology potential of lactobacilli through comparative genomics of 213 strains and associated genera.</title>
        <authorList>
            <person name="Sun Z."/>
            <person name="Harris H.M."/>
            <person name="McCann A."/>
            <person name="Guo C."/>
            <person name="Argimon S."/>
            <person name="Zhang W."/>
            <person name="Yang X."/>
            <person name="Jeffery I.B."/>
            <person name="Cooney J.C."/>
            <person name="Kagawa T.F."/>
            <person name="Liu W."/>
            <person name="Song Y."/>
            <person name="Salvetti E."/>
            <person name="Wrobel A."/>
            <person name="Rasinkangas P."/>
            <person name="Parkhill J."/>
            <person name="Rea M.C."/>
            <person name="O'Sullivan O."/>
            <person name="Ritari J."/>
            <person name="Douillard F.P."/>
            <person name="Paul Ross R."/>
            <person name="Yang R."/>
            <person name="Briner A.E."/>
            <person name="Felis G.E."/>
            <person name="de Vos W.M."/>
            <person name="Barrangou R."/>
            <person name="Klaenhammer T.R."/>
            <person name="Caufield P.W."/>
            <person name="Cui Y."/>
            <person name="Zhang H."/>
            <person name="O'Toole P.W."/>
        </authorList>
    </citation>
    <scope>NUCLEOTIDE SEQUENCE [LARGE SCALE GENOMIC DNA]</scope>
    <source>
        <strain evidence="1 2">DSM 24716</strain>
    </source>
</reference>
<proteinExistence type="predicted"/>
<dbReference type="STRING" id="993692.IV57_GL000119"/>
<dbReference type="EMBL" id="JQCF01000001">
    <property type="protein sequence ID" value="KRO00799.1"/>
    <property type="molecule type" value="Genomic_DNA"/>
</dbReference>
<gene>
    <name evidence="1" type="ORF">IV57_GL000119</name>
</gene>
<dbReference type="AlphaFoldDB" id="A0A0R2LG83"/>
<protein>
    <submittedName>
        <fullName evidence="1">Uncharacterized protein</fullName>
    </submittedName>
</protein>
<dbReference type="Proteomes" id="UP000051006">
    <property type="component" value="Unassembled WGS sequence"/>
</dbReference>
<evidence type="ECO:0000313" key="1">
    <source>
        <dbReference type="EMBL" id="KRO00799.1"/>
    </source>
</evidence>
<accession>A0A0R2LG83</accession>
<keyword evidence="2" id="KW-1185">Reference proteome</keyword>
<comment type="caution">
    <text evidence="1">The sequence shown here is derived from an EMBL/GenBank/DDBJ whole genome shotgun (WGS) entry which is preliminary data.</text>
</comment>